<name>A0ABS5J5G1_9BACT</name>
<comment type="caution">
    <text evidence="1">The sequence shown here is derived from an EMBL/GenBank/DDBJ whole genome shotgun (WGS) entry which is preliminary data.</text>
</comment>
<organism evidence="1 2">
    <name type="scientific">Chitinophaga hostae</name>
    <dbReference type="NCBI Taxonomy" id="2831022"/>
    <lineage>
        <taxon>Bacteria</taxon>
        <taxon>Pseudomonadati</taxon>
        <taxon>Bacteroidota</taxon>
        <taxon>Chitinophagia</taxon>
        <taxon>Chitinophagales</taxon>
        <taxon>Chitinophagaceae</taxon>
        <taxon>Chitinophaga</taxon>
    </lineage>
</organism>
<evidence type="ECO:0000313" key="1">
    <source>
        <dbReference type="EMBL" id="MBS0030446.1"/>
    </source>
</evidence>
<dbReference type="EMBL" id="JAGTXB010000014">
    <property type="protein sequence ID" value="MBS0030446.1"/>
    <property type="molecule type" value="Genomic_DNA"/>
</dbReference>
<accession>A0ABS5J5G1</accession>
<evidence type="ECO:0000313" key="2">
    <source>
        <dbReference type="Proteomes" id="UP000676386"/>
    </source>
</evidence>
<proteinExistence type="predicted"/>
<reference evidence="1 2" key="1">
    <citation type="submission" date="2021-04" db="EMBL/GenBank/DDBJ databases">
        <title>Chitinophaga sp. nov., isolated from the rhizosphere soil.</title>
        <authorList>
            <person name="He S."/>
        </authorList>
    </citation>
    <scope>NUCLEOTIDE SEQUENCE [LARGE SCALE GENOMIC DNA]</scope>
    <source>
        <strain evidence="1 2">2R12</strain>
    </source>
</reference>
<dbReference type="RefSeq" id="WP_211975584.1">
    <property type="nucleotide sequence ID" value="NZ_CBFHAM010000008.1"/>
</dbReference>
<dbReference type="Proteomes" id="UP000676386">
    <property type="component" value="Unassembled WGS sequence"/>
</dbReference>
<sequence>MEWLLYFSTREEVGTDNPEKNILLMTKVNKIPGADLPAGLAQPAIVPEKAGPNGRWVEDVSLRFH</sequence>
<gene>
    <name evidence="1" type="ORF">KE626_24175</name>
</gene>
<keyword evidence="2" id="KW-1185">Reference proteome</keyword>
<protein>
    <submittedName>
        <fullName evidence="1">Uncharacterized protein</fullName>
    </submittedName>
</protein>